<evidence type="ECO:0000256" key="4">
    <source>
        <dbReference type="ARBA" id="ARBA00023163"/>
    </source>
</evidence>
<reference evidence="5 6" key="1">
    <citation type="submission" date="2018-06" db="EMBL/GenBank/DDBJ databases">
        <authorList>
            <consortium name="Pathogen Informatics"/>
            <person name="Doyle S."/>
        </authorList>
    </citation>
    <scope>NUCLEOTIDE SEQUENCE [LARGE SCALE GENOMIC DNA]</scope>
    <source>
        <strain evidence="5 6">NCTC13043</strain>
    </source>
</reference>
<dbReference type="AlphaFoldDB" id="A0A379EYQ0"/>
<dbReference type="GO" id="GO:0003677">
    <property type="term" value="F:DNA binding"/>
    <property type="evidence" value="ECO:0007669"/>
    <property type="project" value="UniProtKB-KW"/>
</dbReference>
<dbReference type="Pfam" id="PF03965">
    <property type="entry name" value="Penicillinase_R"/>
    <property type="match status" value="1"/>
</dbReference>
<gene>
    <name evidence="5" type="primary">blaI</name>
    <name evidence="5" type="ORF">NCTC13043_00166</name>
</gene>
<keyword evidence="4" id="KW-0804">Transcription</keyword>
<proteinExistence type="inferred from homology"/>
<dbReference type="InterPro" id="IPR036390">
    <property type="entry name" value="WH_DNA-bd_sf"/>
</dbReference>
<comment type="similarity">
    <text evidence="1">Belongs to the BlaI transcriptional regulatory family.</text>
</comment>
<evidence type="ECO:0000313" key="5">
    <source>
        <dbReference type="EMBL" id="SUC11323.1"/>
    </source>
</evidence>
<accession>A0A379EYQ0</accession>
<dbReference type="PIRSF" id="PIRSF019455">
    <property type="entry name" value="CopR_AtkY"/>
    <property type="match status" value="1"/>
</dbReference>
<dbReference type="RefSeq" id="WP_115082690.1">
    <property type="nucleotide sequence ID" value="NZ_CAKAQN010000025.1"/>
</dbReference>
<dbReference type="EMBL" id="UGTP01000001">
    <property type="protein sequence ID" value="SUC11323.1"/>
    <property type="molecule type" value="Genomic_DNA"/>
</dbReference>
<name>A0A379EYQ0_9BACT</name>
<dbReference type="InterPro" id="IPR005650">
    <property type="entry name" value="BlaI_family"/>
</dbReference>
<dbReference type="GO" id="GO:0045892">
    <property type="term" value="P:negative regulation of DNA-templated transcription"/>
    <property type="evidence" value="ECO:0007669"/>
    <property type="project" value="InterPro"/>
</dbReference>
<evidence type="ECO:0000313" key="6">
    <source>
        <dbReference type="Proteomes" id="UP000254235"/>
    </source>
</evidence>
<sequence>MEKLTKQEEEVMLQVWRLNNCTIKDILQQLEEPKPPYTTIASVMNNLKRKGYLVAKQHGLVYHFTPKIAQTDYKADFMSNFVGNYFKNSFREMVSFFAKKDKISPEDLRDIISEIEKGKDTE</sequence>
<evidence type="ECO:0000256" key="2">
    <source>
        <dbReference type="ARBA" id="ARBA00023015"/>
    </source>
</evidence>
<keyword evidence="3" id="KW-0238">DNA-binding</keyword>
<evidence type="ECO:0000256" key="1">
    <source>
        <dbReference type="ARBA" id="ARBA00011046"/>
    </source>
</evidence>
<dbReference type="Gene3D" id="1.10.4040.10">
    <property type="entry name" value="Penicillinase repressor domain"/>
    <property type="match status" value="1"/>
</dbReference>
<dbReference type="SUPFAM" id="SSF46785">
    <property type="entry name" value="Winged helix' DNA-binding domain"/>
    <property type="match status" value="1"/>
</dbReference>
<dbReference type="GeneID" id="78569914"/>
<dbReference type="Gene3D" id="1.10.10.10">
    <property type="entry name" value="Winged helix-like DNA-binding domain superfamily/Winged helix DNA-binding domain"/>
    <property type="match status" value="1"/>
</dbReference>
<dbReference type="InterPro" id="IPR036388">
    <property type="entry name" value="WH-like_DNA-bd_sf"/>
</dbReference>
<protein>
    <submittedName>
        <fullName evidence="5">Regulatory protein BlaI</fullName>
    </submittedName>
</protein>
<keyword evidence="2" id="KW-0805">Transcription regulation</keyword>
<organism evidence="5 6">
    <name type="scientific">Prevotella pallens</name>
    <dbReference type="NCBI Taxonomy" id="60133"/>
    <lineage>
        <taxon>Bacteria</taxon>
        <taxon>Pseudomonadati</taxon>
        <taxon>Bacteroidota</taxon>
        <taxon>Bacteroidia</taxon>
        <taxon>Bacteroidales</taxon>
        <taxon>Prevotellaceae</taxon>
        <taxon>Prevotella</taxon>
    </lineage>
</organism>
<evidence type="ECO:0000256" key="3">
    <source>
        <dbReference type="ARBA" id="ARBA00023125"/>
    </source>
</evidence>
<dbReference type="Proteomes" id="UP000254235">
    <property type="component" value="Unassembled WGS sequence"/>
</dbReference>
<dbReference type="OrthoDB" id="1098508at2"/>